<accession>U4LV18</accession>
<protein>
    <submittedName>
        <fullName evidence="1">Uncharacterized protein</fullName>
    </submittedName>
</protein>
<name>U4LV18_PYROM</name>
<dbReference type="EMBL" id="HF935724">
    <property type="protein sequence ID" value="CCX32136.1"/>
    <property type="molecule type" value="Genomic_DNA"/>
</dbReference>
<dbReference type="Proteomes" id="UP000018144">
    <property type="component" value="Unassembled WGS sequence"/>
</dbReference>
<sequence>MEATAAKAPAAHAAMEVGDGSVPTALVSSDDGLVNFLVLSTAADSERSGALSIVVHIAAFSTTSTARPMMASATPPALACDLPLTVVRSL</sequence>
<gene>
    <name evidence="1" type="ORF">PCON_12406</name>
</gene>
<keyword evidence="2" id="KW-1185">Reference proteome</keyword>
<evidence type="ECO:0000313" key="1">
    <source>
        <dbReference type="EMBL" id="CCX32136.1"/>
    </source>
</evidence>
<evidence type="ECO:0000313" key="2">
    <source>
        <dbReference type="Proteomes" id="UP000018144"/>
    </source>
</evidence>
<reference evidence="1 2" key="1">
    <citation type="journal article" date="2013" name="PLoS Genet.">
        <title>The genome and development-dependent transcriptomes of Pyronema confluens: a window into fungal evolution.</title>
        <authorList>
            <person name="Traeger S."/>
            <person name="Altegoer F."/>
            <person name="Freitag M."/>
            <person name="Gabaldon T."/>
            <person name="Kempken F."/>
            <person name="Kumar A."/>
            <person name="Marcet-Houben M."/>
            <person name="Poggeler S."/>
            <person name="Stajich J.E."/>
            <person name="Nowrousian M."/>
        </authorList>
    </citation>
    <scope>NUCLEOTIDE SEQUENCE [LARGE SCALE GENOMIC DNA]</scope>
    <source>
        <strain evidence="2">CBS 100304</strain>
        <tissue evidence="1">Vegetative mycelium</tissue>
    </source>
</reference>
<dbReference type="AlphaFoldDB" id="U4LV18"/>
<proteinExistence type="predicted"/>
<organism evidence="1 2">
    <name type="scientific">Pyronema omphalodes (strain CBS 100304)</name>
    <name type="common">Pyronema confluens</name>
    <dbReference type="NCBI Taxonomy" id="1076935"/>
    <lineage>
        <taxon>Eukaryota</taxon>
        <taxon>Fungi</taxon>
        <taxon>Dikarya</taxon>
        <taxon>Ascomycota</taxon>
        <taxon>Pezizomycotina</taxon>
        <taxon>Pezizomycetes</taxon>
        <taxon>Pezizales</taxon>
        <taxon>Pyronemataceae</taxon>
        <taxon>Pyronema</taxon>
    </lineage>
</organism>